<proteinExistence type="predicted"/>
<feature type="chain" id="PRO_5003234303" evidence="2">
    <location>
        <begin position="22"/>
        <end position="388"/>
    </location>
</feature>
<dbReference type="STRING" id="1198114.AciX9_2196"/>
<evidence type="ECO:0000256" key="1">
    <source>
        <dbReference type="SAM" id="MobiDB-lite"/>
    </source>
</evidence>
<keyword evidence="2" id="KW-0732">Signal</keyword>
<evidence type="ECO:0000313" key="3">
    <source>
        <dbReference type="EMBL" id="ADW69240.1"/>
    </source>
</evidence>
<dbReference type="Proteomes" id="UP000000343">
    <property type="component" value="Chromosome"/>
</dbReference>
<dbReference type="RefSeq" id="WP_013580556.1">
    <property type="nucleotide sequence ID" value="NC_015064.1"/>
</dbReference>
<keyword evidence="4" id="KW-1185">Reference proteome</keyword>
<evidence type="ECO:0000256" key="2">
    <source>
        <dbReference type="SAM" id="SignalP"/>
    </source>
</evidence>
<feature type="region of interest" description="Disordered" evidence="1">
    <location>
        <begin position="328"/>
        <end position="388"/>
    </location>
</feature>
<dbReference type="KEGG" id="acm:AciX9_2196"/>
<protein>
    <submittedName>
        <fullName evidence="3">Uncharacterized protein</fullName>
    </submittedName>
</protein>
<feature type="compositionally biased region" description="Basic and acidic residues" evidence="1">
    <location>
        <begin position="340"/>
        <end position="352"/>
    </location>
</feature>
<dbReference type="EMBL" id="CP002480">
    <property type="protein sequence ID" value="ADW69240.1"/>
    <property type="molecule type" value="Genomic_DNA"/>
</dbReference>
<name>E8X2L6_GRATM</name>
<dbReference type="PaxDb" id="1198114-AciX9_2196"/>
<organism evidence="4">
    <name type="scientific">Granulicella tundricola (strain ATCC BAA-1859 / DSM 23138 / MP5ACTX9)</name>
    <dbReference type="NCBI Taxonomy" id="1198114"/>
    <lineage>
        <taxon>Bacteria</taxon>
        <taxon>Pseudomonadati</taxon>
        <taxon>Acidobacteriota</taxon>
        <taxon>Terriglobia</taxon>
        <taxon>Terriglobales</taxon>
        <taxon>Acidobacteriaceae</taxon>
        <taxon>Granulicella</taxon>
    </lineage>
</organism>
<accession>E8X2L6</accession>
<dbReference type="HOGENOM" id="CLU_741723_0_0_0"/>
<dbReference type="AlphaFoldDB" id="E8X2L6"/>
<evidence type="ECO:0000313" key="4">
    <source>
        <dbReference type="Proteomes" id="UP000000343"/>
    </source>
</evidence>
<gene>
    <name evidence="3" type="ordered locus">AciX9_2196</name>
</gene>
<reference evidence="4" key="1">
    <citation type="submission" date="2011-01" db="EMBL/GenBank/DDBJ databases">
        <title>Complete sequence of chromosome of Acidobacterium sp. MP5ACTX9.</title>
        <authorList>
            <consortium name="US DOE Joint Genome Institute"/>
            <person name="Lucas S."/>
            <person name="Copeland A."/>
            <person name="Lapidus A."/>
            <person name="Cheng J.-F."/>
            <person name="Goodwin L."/>
            <person name="Pitluck S."/>
            <person name="Teshima H."/>
            <person name="Detter J.C."/>
            <person name="Han C."/>
            <person name="Tapia R."/>
            <person name="Land M."/>
            <person name="Hauser L."/>
            <person name="Kyrpides N."/>
            <person name="Ivanova N."/>
            <person name="Ovchinnikova G."/>
            <person name="Pagani I."/>
            <person name="Rawat S.R."/>
            <person name="Mannisto M."/>
            <person name="Haggblom M.M."/>
            <person name="Woyke T."/>
        </authorList>
    </citation>
    <scope>NUCLEOTIDE SEQUENCE [LARGE SCALE GENOMIC DNA]</scope>
    <source>
        <strain evidence="4">MP5ACTX9</strain>
    </source>
</reference>
<feature type="signal peptide" evidence="2">
    <location>
        <begin position="1"/>
        <end position="21"/>
    </location>
</feature>
<sequence length="388" mass="40832">MTTCVRSLSLAVGLVMVSVGAGGQAAPGAQDGAKDGAQAAAAKSEVFTVGERSATAGINTEFTPTHVEFDESALSERGRRELIRDLVGEQGFAHRVLPQAAGLTLQANGNLKPGPEEYKKLIYEKGTSAGPGDRVAITALEFKGDRLVIDLNGGPYLKHRFLRHVSIMGADPAYLDGKEATGSRVVLVFEGGLPEVTAPEVKALLAPVVDFAAKKGELAYADTLPTPVKSAIASHEVLVGMNHRMVLAALGAPESKVREQNGEGRYEEWIYGHQPQTVKFVRFVGDRVSLVKIAEVGKPIAVHDQDELAGYLPPAPTREISLADRVGEGQKASAPTLLKPGEKTLETGDTQRKVQVPVDPTSAGNGSGHAPTAPAKTPDQFVAAPSVM</sequence>
<dbReference type="eggNOG" id="ENOG502ZCHX">
    <property type="taxonomic scope" value="Bacteria"/>
</dbReference>
<dbReference type="OrthoDB" id="109537at2"/>